<evidence type="ECO:0000256" key="1">
    <source>
        <dbReference type="SAM" id="MobiDB-lite"/>
    </source>
</evidence>
<sequence length="212" mass="22604">MQGKIKSNLLPSLSSFAASETPSLSTDGFNPTKALQPSRETSMQPTLDDFGSHCLATRVPLRVKDSEHEATIPRSEFTEQHVISPKCPRRTCTGPSIRLPLFLLAELEFPPGDVGVVGLLEGSSELVERGIDDRHVTGAQCPRAISKVFAPSAEIMTISPSQVIETIPVLRIPEAGNASACGNCHSSDPGVVDPLNIRIKFPPAAPVPGFPC</sequence>
<evidence type="ECO:0000313" key="3">
    <source>
        <dbReference type="Proteomes" id="UP000325081"/>
    </source>
</evidence>
<dbReference type="GO" id="GO:0003677">
    <property type="term" value="F:DNA binding"/>
    <property type="evidence" value="ECO:0007669"/>
    <property type="project" value="UniProtKB-KW"/>
</dbReference>
<keyword evidence="2" id="KW-0238">DNA-binding</keyword>
<accession>A0A5A7Q927</accession>
<dbReference type="EMBL" id="BKCP01006106">
    <property type="protein sequence ID" value="GER41458.1"/>
    <property type="molecule type" value="Genomic_DNA"/>
</dbReference>
<feature type="region of interest" description="Disordered" evidence="1">
    <location>
        <begin position="19"/>
        <end position="51"/>
    </location>
</feature>
<evidence type="ECO:0000313" key="2">
    <source>
        <dbReference type="EMBL" id="GER41458.1"/>
    </source>
</evidence>
<dbReference type="Proteomes" id="UP000325081">
    <property type="component" value="Unassembled WGS sequence"/>
</dbReference>
<organism evidence="2 3">
    <name type="scientific">Striga asiatica</name>
    <name type="common">Asiatic witchweed</name>
    <name type="synonym">Buchnera asiatica</name>
    <dbReference type="NCBI Taxonomy" id="4170"/>
    <lineage>
        <taxon>Eukaryota</taxon>
        <taxon>Viridiplantae</taxon>
        <taxon>Streptophyta</taxon>
        <taxon>Embryophyta</taxon>
        <taxon>Tracheophyta</taxon>
        <taxon>Spermatophyta</taxon>
        <taxon>Magnoliopsida</taxon>
        <taxon>eudicotyledons</taxon>
        <taxon>Gunneridae</taxon>
        <taxon>Pentapetalae</taxon>
        <taxon>asterids</taxon>
        <taxon>lamiids</taxon>
        <taxon>Lamiales</taxon>
        <taxon>Orobanchaceae</taxon>
        <taxon>Buchnereae</taxon>
        <taxon>Striga</taxon>
    </lineage>
</organism>
<keyword evidence="3" id="KW-1185">Reference proteome</keyword>
<protein>
    <submittedName>
        <fullName evidence="2">GC-rich sequence DNA-binding factor-like protein</fullName>
    </submittedName>
</protein>
<name>A0A5A7Q927_STRAF</name>
<reference evidence="3" key="1">
    <citation type="journal article" date="2019" name="Curr. Biol.">
        <title>Genome Sequence of Striga asiatica Provides Insight into the Evolution of Plant Parasitism.</title>
        <authorList>
            <person name="Yoshida S."/>
            <person name="Kim S."/>
            <person name="Wafula E.K."/>
            <person name="Tanskanen J."/>
            <person name="Kim Y.M."/>
            <person name="Honaas L."/>
            <person name="Yang Z."/>
            <person name="Spallek T."/>
            <person name="Conn C.E."/>
            <person name="Ichihashi Y."/>
            <person name="Cheong K."/>
            <person name="Cui S."/>
            <person name="Der J.P."/>
            <person name="Gundlach H."/>
            <person name="Jiao Y."/>
            <person name="Hori C."/>
            <person name="Ishida J.K."/>
            <person name="Kasahara H."/>
            <person name="Kiba T."/>
            <person name="Kim M.S."/>
            <person name="Koo N."/>
            <person name="Laohavisit A."/>
            <person name="Lee Y.H."/>
            <person name="Lumba S."/>
            <person name="McCourt P."/>
            <person name="Mortimer J.C."/>
            <person name="Mutuku J.M."/>
            <person name="Nomura T."/>
            <person name="Sasaki-Sekimoto Y."/>
            <person name="Seto Y."/>
            <person name="Wang Y."/>
            <person name="Wakatake T."/>
            <person name="Sakakibara H."/>
            <person name="Demura T."/>
            <person name="Yamaguchi S."/>
            <person name="Yoneyama K."/>
            <person name="Manabe R.I."/>
            <person name="Nelson D.C."/>
            <person name="Schulman A.H."/>
            <person name="Timko M.P."/>
            <person name="dePamphilis C.W."/>
            <person name="Choi D."/>
            <person name="Shirasu K."/>
        </authorList>
    </citation>
    <scope>NUCLEOTIDE SEQUENCE [LARGE SCALE GENOMIC DNA]</scope>
    <source>
        <strain evidence="3">cv. UVA1</strain>
    </source>
</reference>
<proteinExistence type="predicted"/>
<dbReference type="AlphaFoldDB" id="A0A5A7Q927"/>
<feature type="compositionally biased region" description="Polar residues" evidence="1">
    <location>
        <begin position="19"/>
        <end position="45"/>
    </location>
</feature>
<gene>
    <name evidence="2" type="ORF">STAS_18174</name>
</gene>
<comment type="caution">
    <text evidence="2">The sequence shown here is derived from an EMBL/GenBank/DDBJ whole genome shotgun (WGS) entry which is preliminary data.</text>
</comment>